<sequence>MEFQSVLSMAPLRISFLGGGSDIPSFYEKSPGCVVSAAIDKYVYVHIKRHDPLFQERYRVSYSEVEHTKNRDEIKNSIVRACLELLNMDEPLQISTSADLPANSGLGSSSSFAVALLNGLHAIRGEEVSPVQIAEEACQAEIGILKSPIGKQDQYAAAFGGMNYFEFRENGSVQIEPLYLSRTDTGRFLEKSLLIWTGQSRKADVILGDQASRAESNFNQLLQITELAKSFKELLLNSNLDWAELGSLISQGWKLKQSFSDKISTDDVRAITAQLDDLNCYGYKLLGAGGGGFIFAIFDEISDKNLEGLNDWRTFRPALDHAGARIVSVN</sequence>
<evidence type="ECO:0000256" key="1">
    <source>
        <dbReference type="ARBA" id="ARBA00022679"/>
    </source>
</evidence>
<dbReference type="InterPro" id="IPR020568">
    <property type="entry name" value="Ribosomal_Su5_D2-typ_SF"/>
</dbReference>
<dbReference type="Proteomes" id="UP000217153">
    <property type="component" value="Chromosome"/>
</dbReference>
<dbReference type="PRINTS" id="PR00960">
    <property type="entry name" value="LMBPPROTEIN"/>
</dbReference>
<dbReference type="InterPro" id="IPR014606">
    <property type="entry name" value="Heptose_7-P_kinase"/>
</dbReference>
<proteinExistence type="inferred from homology"/>
<dbReference type="EMBL" id="CP016768">
    <property type="protein sequence ID" value="ASY09895.1"/>
    <property type="molecule type" value="Genomic_DNA"/>
</dbReference>
<name>A0A249JZE7_9ACTN</name>
<evidence type="ECO:0000313" key="8">
    <source>
        <dbReference type="EMBL" id="ASY09895.1"/>
    </source>
</evidence>
<dbReference type="Pfam" id="PF08544">
    <property type="entry name" value="GHMP_kinases_C"/>
    <property type="match status" value="1"/>
</dbReference>
<dbReference type="InterPro" id="IPR006204">
    <property type="entry name" value="GHMP_kinase_N_dom"/>
</dbReference>
<reference evidence="9" key="1">
    <citation type="submission" date="2016-10" db="EMBL/GenBank/DDBJ databases">
        <title>High microdiversification within the ubiquitous acI lineage of Actinobacteria.</title>
        <authorList>
            <person name="Neuenschwander S.M."/>
            <person name="Salcher M."/>
            <person name="Ghai R."/>
            <person name="Pernthaler J."/>
        </authorList>
    </citation>
    <scope>NUCLEOTIDE SEQUENCE [LARGE SCALE GENOMIC DNA]</scope>
</reference>
<dbReference type="GO" id="GO:0042352">
    <property type="term" value="P:GDP-L-fucose salvage"/>
    <property type="evidence" value="ECO:0007669"/>
    <property type="project" value="TreeGrafter"/>
</dbReference>
<dbReference type="PIRSF" id="PIRSF036406">
    <property type="entry name" value="Hept_kin"/>
    <property type="match status" value="1"/>
</dbReference>
<protein>
    <submittedName>
        <fullName evidence="8">D-glycero-alpha-D-manno-heptose-7-phosphate kinase</fullName>
    </submittedName>
</protein>
<dbReference type="OrthoDB" id="9812992at2"/>
<keyword evidence="9" id="KW-1185">Reference proteome</keyword>
<keyword evidence="1" id="KW-0808">Transferase</keyword>
<dbReference type="KEGG" id="abam:B1s21122_06220"/>
<dbReference type="AlphaFoldDB" id="A0A249JZE7"/>
<organism evidence="8 9">
    <name type="scientific">Candidatus Nanopelagicus limnae</name>
    <dbReference type="NCBI Taxonomy" id="1884634"/>
    <lineage>
        <taxon>Bacteria</taxon>
        <taxon>Bacillati</taxon>
        <taxon>Actinomycetota</taxon>
        <taxon>Actinomycetes</taxon>
        <taxon>Candidatus Nanopelagicales</taxon>
        <taxon>Candidatus Nanopelagicaceae</taxon>
        <taxon>Candidatus Nanopelagicus</taxon>
    </lineage>
</organism>
<dbReference type="SUPFAM" id="SSF54211">
    <property type="entry name" value="Ribosomal protein S5 domain 2-like"/>
    <property type="match status" value="1"/>
</dbReference>
<dbReference type="GO" id="GO:0050201">
    <property type="term" value="F:fucokinase activity"/>
    <property type="evidence" value="ECO:0007669"/>
    <property type="project" value="TreeGrafter"/>
</dbReference>
<dbReference type="InterPro" id="IPR013750">
    <property type="entry name" value="GHMP_kinase_C_dom"/>
</dbReference>
<evidence type="ECO:0000313" key="9">
    <source>
        <dbReference type="Proteomes" id="UP000217153"/>
    </source>
</evidence>
<evidence type="ECO:0000259" key="7">
    <source>
        <dbReference type="Pfam" id="PF08544"/>
    </source>
</evidence>
<dbReference type="GO" id="GO:0005524">
    <property type="term" value="F:ATP binding"/>
    <property type="evidence" value="ECO:0007669"/>
    <property type="project" value="UniProtKB-KW"/>
</dbReference>
<dbReference type="Pfam" id="PF00288">
    <property type="entry name" value="GHMP_kinases_N"/>
    <property type="match status" value="1"/>
</dbReference>
<dbReference type="SUPFAM" id="SSF55060">
    <property type="entry name" value="GHMP Kinase, C-terminal domain"/>
    <property type="match status" value="1"/>
</dbReference>
<dbReference type="PANTHER" id="PTHR32463">
    <property type="entry name" value="L-FUCOSE KINASE"/>
    <property type="match status" value="1"/>
</dbReference>
<keyword evidence="2" id="KW-0547">Nucleotide-binding</keyword>
<comment type="similarity">
    <text evidence="5">Belongs to the GHMP kinase family.</text>
</comment>
<keyword evidence="3 8" id="KW-0418">Kinase</keyword>
<evidence type="ECO:0000256" key="5">
    <source>
        <dbReference type="ARBA" id="ARBA00038121"/>
    </source>
</evidence>
<dbReference type="InterPro" id="IPR052203">
    <property type="entry name" value="GHMP_Kinase-Related"/>
</dbReference>
<gene>
    <name evidence="8" type="ORF">B1s21122_06220</name>
</gene>
<feature type="domain" description="GHMP kinase N-terminal" evidence="6">
    <location>
        <begin position="78"/>
        <end position="161"/>
    </location>
</feature>
<dbReference type="Gene3D" id="3.30.230.120">
    <property type="match status" value="1"/>
</dbReference>
<feature type="domain" description="GHMP kinase C-terminal" evidence="7">
    <location>
        <begin position="240"/>
        <end position="300"/>
    </location>
</feature>
<evidence type="ECO:0000256" key="2">
    <source>
        <dbReference type="ARBA" id="ARBA00022741"/>
    </source>
</evidence>
<evidence type="ECO:0000256" key="3">
    <source>
        <dbReference type="ARBA" id="ARBA00022777"/>
    </source>
</evidence>
<dbReference type="InterPro" id="IPR036554">
    <property type="entry name" value="GHMP_kinase_C_sf"/>
</dbReference>
<dbReference type="InterPro" id="IPR001174">
    <property type="entry name" value="HddA/FKP"/>
</dbReference>
<dbReference type="PANTHER" id="PTHR32463:SF0">
    <property type="entry name" value="L-FUCOSE KINASE"/>
    <property type="match status" value="1"/>
</dbReference>
<evidence type="ECO:0000256" key="4">
    <source>
        <dbReference type="ARBA" id="ARBA00022840"/>
    </source>
</evidence>
<evidence type="ECO:0000259" key="6">
    <source>
        <dbReference type="Pfam" id="PF00288"/>
    </source>
</evidence>
<dbReference type="RefSeq" id="WP_095681201.1">
    <property type="nucleotide sequence ID" value="NZ_CP016768.2"/>
</dbReference>
<keyword evidence="4" id="KW-0067">ATP-binding</keyword>
<accession>A0A249JZE7</accession>